<accession>A0A0A9ADW2</accession>
<name>A0A0A9ADW2_ARUDO</name>
<protein>
    <submittedName>
        <fullName evidence="1">Uncharacterized protein</fullName>
    </submittedName>
</protein>
<organism evidence="1">
    <name type="scientific">Arundo donax</name>
    <name type="common">Giant reed</name>
    <name type="synonym">Donax arundinaceus</name>
    <dbReference type="NCBI Taxonomy" id="35708"/>
    <lineage>
        <taxon>Eukaryota</taxon>
        <taxon>Viridiplantae</taxon>
        <taxon>Streptophyta</taxon>
        <taxon>Embryophyta</taxon>
        <taxon>Tracheophyta</taxon>
        <taxon>Spermatophyta</taxon>
        <taxon>Magnoliopsida</taxon>
        <taxon>Liliopsida</taxon>
        <taxon>Poales</taxon>
        <taxon>Poaceae</taxon>
        <taxon>PACMAD clade</taxon>
        <taxon>Arundinoideae</taxon>
        <taxon>Arundineae</taxon>
        <taxon>Arundo</taxon>
    </lineage>
</organism>
<dbReference type="EMBL" id="GBRH01248051">
    <property type="protein sequence ID" value="JAD49844.1"/>
    <property type="molecule type" value="Transcribed_RNA"/>
</dbReference>
<evidence type="ECO:0000313" key="1">
    <source>
        <dbReference type="EMBL" id="JAD49844.1"/>
    </source>
</evidence>
<proteinExistence type="predicted"/>
<dbReference type="AlphaFoldDB" id="A0A0A9ADW2"/>
<reference evidence="1" key="1">
    <citation type="submission" date="2014-09" db="EMBL/GenBank/DDBJ databases">
        <authorList>
            <person name="Magalhaes I.L.F."/>
            <person name="Oliveira U."/>
            <person name="Santos F.R."/>
            <person name="Vidigal T.H.D.A."/>
            <person name="Brescovit A.D."/>
            <person name="Santos A.J."/>
        </authorList>
    </citation>
    <scope>NUCLEOTIDE SEQUENCE</scope>
    <source>
        <tissue evidence="1">Shoot tissue taken approximately 20 cm above the soil surface</tissue>
    </source>
</reference>
<sequence length="53" mass="6163">MTFKRENMSLAFSWVSCLILLNLDISTWYLCSRISLEPLWISTRLVHISCALS</sequence>
<reference evidence="1" key="2">
    <citation type="journal article" date="2015" name="Data Brief">
        <title>Shoot transcriptome of the giant reed, Arundo donax.</title>
        <authorList>
            <person name="Barrero R.A."/>
            <person name="Guerrero F.D."/>
            <person name="Moolhuijzen P."/>
            <person name="Goolsby J.A."/>
            <person name="Tidwell J."/>
            <person name="Bellgard S.E."/>
            <person name="Bellgard M.I."/>
        </authorList>
    </citation>
    <scope>NUCLEOTIDE SEQUENCE</scope>
    <source>
        <tissue evidence="1">Shoot tissue taken approximately 20 cm above the soil surface</tissue>
    </source>
</reference>
<dbReference type="PROSITE" id="PS51257">
    <property type="entry name" value="PROKAR_LIPOPROTEIN"/>
    <property type="match status" value="1"/>
</dbReference>